<comment type="caution">
    <text evidence="2">The sequence shown here is derived from an EMBL/GenBank/DDBJ whole genome shotgun (WGS) entry which is preliminary data.</text>
</comment>
<dbReference type="PROSITE" id="PS00430">
    <property type="entry name" value="TONB_DEPENDENT_REC_1"/>
    <property type="match status" value="1"/>
</dbReference>
<organism evidence="2 3">
    <name type="scientific">Dactylosporangium salmoneum</name>
    <dbReference type="NCBI Taxonomy" id="53361"/>
    <lineage>
        <taxon>Bacteria</taxon>
        <taxon>Bacillati</taxon>
        <taxon>Actinomycetota</taxon>
        <taxon>Actinomycetes</taxon>
        <taxon>Micromonosporales</taxon>
        <taxon>Micromonosporaceae</taxon>
        <taxon>Dactylosporangium</taxon>
    </lineage>
</organism>
<keyword evidence="1" id="KW-1133">Transmembrane helix</keyword>
<evidence type="ECO:0000313" key="3">
    <source>
        <dbReference type="Proteomes" id="UP001501444"/>
    </source>
</evidence>
<keyword evidence="1" id="KW-0812">Transmembrane</keyword>
<sequence length="96" mass="10316">MIDAKFSVRQAVVVVVALAAVAGLAVFWTSRSDTRAARDQCSAAARDRNAGPVAIASTERPDDDTFLVRGTAGGRSFVCRVVREPLSHRWELSGIE</sequence>
<name>A0ABP5SDJ9_9ACTN</name>
<reference evidence="3" key="1">
    <citation type="journal article" date="2019" name="Int. J. Syst. Evol. Microbiol.">
        <title>The Global Catalogue of Microorganisms (GCM) 10K type strain sequencing project: providing services to taxonomists for standard genome sequencing and annotation.</title>
        <authorList>
            <consortium name="The Broad Institute Genomics Platform"/>
            <consortium name="The Broad Institute Genome Sequencing Center for Infectious Disease"/>
            <person name="Wu L."/>
            <person name="Ma J."/>
        </authorList>
    </citation>
    <scope>NUCLEOTIDE SEQUENCE [LARGE SCALE GENOMIC DNA]</scope>
    <source>
        <strain evidence="3">JCM 3272</strain>
    </source>
</reference>
<dbReference type="EMBL" id="BAAARV010000005">
    <property type="protein sequence ID" value="GAA2328900.1"/>
    <property type="molecule type" value="Genomic_DNA"/>
</dbReference>
<proteinExistence type="predicted"/>
<dbReference type="Proteomes" id="UP001501444">
    <property type="component" value="Unassembled WGS sequence"/>
</dbReference>
<accession>A0ABP5SDJ9</accession>
<gene>
    <name evidence="2" type="ORF">GCM10010170_005980</name>
</gene>
<protein>
    <recommendedName>
        <fullName evidence="4">Secreted protein</fullName>
    </recommendedName>
</protein>
<dbReference type="InterPro" id="IPR010916">
    <property type="entry name" value="TonB_box_CS"/>
</dbReference>
<evidence type="ECO:0008006" key="4">
    <source>
        <dbReference type="Google" id="ProtNLM"/>
    </source>
</evidence>
<keyword evidence="1" id="KW-0472">Membrane</keyword>
<evidence type="ECO:0000256" key="1">
    <source>
        <dbReference type="SAM" id="Phobius"/>
    </source>
</evidence>
<feature type="transmembrane region" description="Helical" evidence="1">
    <location>
        <begin position="6"/>
        <end position="28"/>
    </location>
</feature>
<keyword evidence="3" id="KW-1185">Reference proteome</keyword>
<evidence type="ECO:0000313" key="2">
    <source>
        <dbReference type="EMBL" id="GAA2328900.1"/>
    </source>
</evidence>
<dbReference type="RefSeq" id="WP_344610633.1">
    <property type="nucleotide sequence ID" value="NZ_BAAARV010000005.1"/>
</dbReference>